<organism evidence="2 3">
    <name type="scientific">Porphyromonas loveana</name>
    <dbReference type="NCBI Taxonomy" id="1884669"/>
    <lineage>
        <taxon>Bacteria</taxon>
        <taxon>Pseudomonadati</taxon>
        <taxon>Bacteroidota</taxon>
        <taxon>Bacteroidia</taxon>
        <taxon>Bacteroidales</taxon>
        <taxon>Porphyromonadaceae</taxon>
        <taxon>Porphyromonas</taxon>
    </lineage>
</organism>
<dbReference type="PANTHER" id="PTHR48094:SF12">
    <property type="entry name" value="PARKINSON DISEASE PROTEIN 7 HOMOLOG"/>
    <property type="match status" value="1"/>
</dbReference>
<dbReference type="EMBL" id="QEKY01000017">
    <property type="protein sequence ID" value="PVZ07839.1"/>
    <property type="molecule type" value="Genomic_DNA"/>
</dbReference>
<proteinExistence type="predicted"/>
<sequence length="181" mass="18915">MKKTAFVFLAPGFEETEAIGTLDILRRGGLAAEFVSITDSLEVQGANGITVKADRLMDNLPAVDALVLPGGLPGAEHLNNCEPLHALLSAYYTQGKLVAAICAAPMVFGSLGFVNGRKATCYPGFESKLEGATYTAEAATCDGHIITGKGPACVFAFALEVVRYLQGDQAADEVAAGTLFR</sequence>
<dbReference type="CDD" id="cd03135">
    <property type="entry name" value="GATase1_DJ-1"/>
    <property type="match status" value="1"/>
</dbReference>
<dbReference type="InterPro" id="IPR050325">
    <property type="entry name" value="Prot/Nucl_acid_deglycase"/>
</dbReference>
<feature type="domain" description="DJ-1/PfpI" evidence="1">
    <location>
        <begin position="3"/>
        <end position="163"/>
    </location>
</feature>
<dbReference type="RefSeq" id="WP_116679915.1">
    <property type="nucleotide sequence ID" value="NZ_QEKY01000017.1"/>
</dbReference>
<dbReference type="InterPro" id="IPR029062">
    <property type="entry name" value="Class_I_gatase-like"/>
</dbReference>
<reference evidence="2 3" key="1">
    <citation type="submission" date="2018-04" db="EMBL/GenBank/DDBJ databases">
        <title>Genomic Encyclopedia of Type Strains, Phase IV (KMG-IV): sequencing the most valuable type-strain genomes for metagenomic binning, comparative biology and taxonomic classification.</title>
        <authorList>
            <person name="Goeker M."/>
        </authorList>
    </citation>
    <scope>NUCLEOTIDE SEQUENCE [LARGE SCALE GENOMIC DNA]</scope>
    <source>
        <strain evidence="2 3">DSM 28520</strain>
    </source>
</reference>
<dbReference type="Proteomes" id="UP000245462">
    <property type="component" value="Unassembled WGS sequence"/>
</dbReference>
<evidence type="ECO:0000259" key="1">
    <source>
        <dbReference type="Pfam" id="PF01965"/>
    </source>
</evidence>
<keyword evidence="3" id="KW-1185">Reference proteome</keyword>
<accession>A0A2U1F6P1</accession>
<dbReference type="OrthoDB" id="9792284at2"/>
<dbReference type="PANTHER" id="PTHR48094">
    <property type="entry name" value="PROTEIN/NUCLEIC ACID DEGLYCASE DJ-1-RELATED"/>
    <property type="match status" value="1"/>
</dbReference>
<dbReference type="InterPro" id="IPR002818">
    <property type="entry name" value="DJ-1/PfpI"/>
</dbReference>
<dbReference type="Gene3D" id="3.40.50.880">
    <property type="match status" value="1"/>
</dbReference>
<evidence type="ECO:0000313" key="2">
    <source>
        <dbReference type="EMBL" id="PVZ07839.1"/>
    </source>
</evidence>
<gene>
    <name evidence="2" type="ORF">C7382_11733</name>
</gene>
<evidence type="ECO:0000313" key="3">
    <source>
        <dbReference type="Proteomes" id="UP000245462"/>
    </source>
</evidence>
<dbReference type="NCBIfam" id="TIGR01383">
    <property type="entry name" value="not_thiJ"/>
    <property type="match status" value="1"/>
</dbReference>
<dbReference type="AlphaFoldDB" id="A0A2U1F6P1"/>
<dbReference type="Pfam" id="PF01965">
    <property type="entry name" value="DJ-1_PfpI"/>
    <property type="match status" value="1"/>
</dbReference>
<dbReference type="GO" id="GO:0005737">
    <property type="term" value="C:cytoplasm"/>
    <property type="evidence" value="ECO:0007669"/>
    <property type="project" value="TreeGrafter"/>
</dbReference>
<dbReference type="GeneID" id="94551385"/>
<name>A0A2U1F6P1_9PORP</name>
<comment type="caution">
    <text evidence="2">The sequence shown here is derived from an EMBL/GenBank/DDBJ whole genome shotgun (WGS) entry which is preliminary data.</text>
</comment>
<dbReference type="InterPro" id="IPR006287">
    <property type="entry name" value="DJ-1"/>
</dbReference>
<protein>
    <submittedName>
        <fullName evidence="2">4-methyl-5(B-hydroxyethyl)-thiazole monophosphate biosynthesis</fullName>
    </submittedName>
</protein>
<dbReference type="SUPFAM" id="SSF52317">
    <property type="entry name" value="Class I glutamine amidotransferase-like"/>
    <property type="match status" value="1"/>
</dbReference>